<feature type="non-terminal residue" evidence="1">
    <location>
        <position position="63"/>
    </location>
</feature>
<evidence type="ECO:0000313" key="1">
    <source>
        <dbReference type="EMBL" id="MDE1451835.1"/>
    </source>
</evidence>
<protein>
    <submittedName>
        <fullName evidence="1">Uncharacterized protein</fullName>
    </submittedName>
</protein>
<gene>
    <name evidence="1" type="ORF">PVN32_06550</name>
</gene>
<dbReference type="RefSeq" id="WP_274685454.1">
    <property type="nucleotide sequence ID" value="NZ_JARAFO010000009.1"/>
</dbReference>
<dbReference type="AlphaFoldDB" id="A0AAW6K8E0"/>
<evidence type="ECO:0000313" key="2">
    <source>
        <dbReference type="Proteomes" id="UP001216709"/>
    </source>
</evidence>
<reference evidence="1" key="1">
    <citation type="submission" date="2022-12" db="EMBL/GenBank/DDBJ databases">
        <title>Draft Genome Sequences of Bacillus licheniformis and Bacillus paralicheniformis strains isolated from Irish skim milk powders.</title>
        <authorList>
            <person name="Lourenco A."/>
            <person name="Li F."/>
            <person name="Geraldine D."/>
            <person name="Tobin J.T."/>
            <person name="Butler F."/>
            <person name="Jordan K."/>
            <person name="Obrien T."/>
        </authorList>
    </citation>
    <scope>NUCLEOTIDE SEQUENCE</scope>
    <source>
        <strain evidence="1">3370</strain>
    </source>
</reference>
<name>A0AAW6K8E0_9BACI</name>
<organism evidence="1 2">
    <name type="scientific">Bacillus paralicheniformis</name>
    <dbReference type="NCBI Taxonomy" id="1648923"/>
    <lineage>
        <taxon>Bacteria</taxon>
        <taxon>Bacillati</taxon>
        <taxon>Bacillota</taxon>
        <taxon>Bacilli</taxon>
        <taxon>Bacillales</taxon>
        <taxon>Bacillaceae</taxon>
        <taxon>Bacillus</taxon>
    </lineage>
</organism>
<comment type="caution">
    <text evidence="1">The sequence shown here is derived from an EMBL/GenBank/DDBJ whole genome shotgun (WGS) entry which is preliminary data.</text>
</comment>
<accession>A0AAW6K8E0</accession>
<proteinExistence type="predicted"/>
<dbReference type="EMBL" id="JARAFO010000009">
    <property type="protein sequence ID" value="MDE1451835.1"/>
    <property type="molecule type" value="Genomic_DNA"/>
</dbReference>
<dbReference type="Proteomes" id="UP001216709">
    <property type="component" value="Unassembled WGS sequence"/>
</dbReference>
<sequence length="63" mass="7459">MSKLTIIPCQREYMDLLFQKSRVMILVYETTTTTTFRRITVYEKSFSFISSSCSNALHIQRRS</sequence>